<evidence type="ECO:0000313" key="11">
    <source>
        <dbReference type="Proteomes" id="UP000092871"/>
    </source>
</evidence>
<evidence type="ECO:0000256" key="1">
    <source>
        <dbReference type="ARBA" id="ARBA00004651"/>
    </source>
</evidence>
<evidence type="ECO:0000256" key="6">
    <source>
        <dbReference type="ARBA" id="ARBA00023136"/>
    </source>
</evidence>
<organism evidence="8 11">
    <name type="scientific">Marinomonas gallaica</name>
    <dbReference type="NCBI Taxonomy" id="1806667"/>
    <lineage>
        <taxon>Bacteria</taxon>
        <taxon>Pseudomonadati</taxon>
        <taxon>Pseudomonadota</taxon>
        <taxon>Gammaproteobacteria</taxon>
        <taxon>Oceanospirillales</taxon>
        <taxon>Oceanospirillaceae</taxon>
        <taxon>Marinomonas</taxon>
    </lineage>
</organism>
<keyword evidence="3" id="KW-1003">Cell membrane</keyword>
<evidence type="ECO:0000313" key="8">
    <source>
        <dbReference type="EMBL" id="SBT18804.1"/>
    </source>
</evidence>
<evidence type="ECO:0000256" key="4">
    <source>
        <dbReference type="ARBA" id="ARBA00022692"/>
    </source>
</evidence>
<dbReference type="GO" id="GO:0005886">
    <property type="term" value="C:plasma membrane"/>
    <property type="evidence" value="ECO:0007669"/>
    <property type="project" value="UniProtKB-SubCell"/>
</dbReference>
<evidence type="ECO:0000313" key="10">
    <source>
        <dbReference type="Proteomes" id="UP000092840"/>
    </source>
</evidence>
<reference evidence="9 10" key="1">
    <citation type="submission" date="2016-06" db="EMBL/GenBank/DDBJ databases">
        <authorList>
            <person name="Rodrigo-Torres L."/>
            <person name="Arahal D.R."/>
        </authorList>
    </citation>
    <scope>NUCLEOTIDE SEQUENCE [LARGE SCALE GENOMIC DNA]</scope>
    <source>
        <strain evidence="9 10">CECT 5116</strain>
    </source>
</reference>
<evidence type="ECO:0000256" key="7">
    <source>
        <dbReference type="SAM" id="Phobius"/>
    </source>
</evidence>
<evidence type="ECO:0000256" key="5">
    <source>
        <dbReference type="ARBA" id="ARBA00022989"/>
    </source>
</evidence>
<sequence length="136" mass="14693">MLEHTLLSILRFCLYFGSALVALVIFKSVYTLITPQDEWKLIKEQRNVAAAIGLGGSVVGFSLALASAISNSVSLWDCITWAFVALLAQTFAFAIVRFIYMPKIVQRLEEGEVSAGVVLASVSIAVGVLNAACMTY</sequence>
<keyword evidence="10" id="KW-1185">Reference proteome</keyword>
<dbReference type="EMBL" id="FLRA01000023">
    <property type="protein sequence ID" value="SBT18804.1"/>
    <property type="molecule type" value="Genomic_DNA"/>
</dbReference>
<gene>
    <name evidence="8" type="ORF">MGA5115_02954</name>
    <name evidence="9" type="ORF">MGA5116_02358</name>
</gene>
<comment type="similarity">
    <text evidence="2">Belongs to the UPF0719 family.</text>
</comment>
<comment type="subcellular location">
    <subcellularLocation>
        <location evidence="1">Cell membrane</location>
        <topology evidence="1">Multi-pass membrane protein</topology>
    </subcellularLocation>
</comment>
<dbReference type="PANTHER" id="PTHR40043">
    <property type="entry name" value="UPF0719 INNER MEMBRANE PROTEIN YJFL"/>
    <property type="match status" value="1"/>
</dbReference>
<dbReference type="Pfam" id="PF03994">
    <property type="entry name" value="DUF350"/>
    <property type="match status" value="1"/>
</dbReference>
<accession>A0A1C3JUB2</accession>
<protein>
    <recommendedName>
        <fullName evidence="12">Inner membrane protein YjfL</fullName>
    </recommendedName>
</protein>
<dbReference type="PANTHER" id="PTHR40043:SF1">
    <property type="entry name" value="UPF0719 INNER MEMBRANE PROTEIN YJFL"/>
    <property type="match status" value="1"/>
</dbReference>
<keyword evidence="6 7" id="KW-0472">Membrane</keyword>
<evidence type="ECO:0000256" key="3">
    <source>
        <dbReference type="ARBA" id="ARBA00022475"/>
    </source>
</evidence>
<evidence type="ECO:0000313" key="9">
    <source>
        <dbReference type="EMBL" id="SBT21759.1"/>
    </source>
</evidence>
<keyword evidence="5 7" id="KW-1133">Transmembrane helix</keyword>
<feature type="transmembrane region" description="Helical" evidence="7">
    <location>
        <begin position="47"/>
        <end position="69"/>
    </location>
</feature>
<reference evidence="8 11" key="2">
    <citation type="submission" date="2016-06" db="EMBL/GenBank/DDBJ databases">
        <authorList>
            <person name="Kjaerup R.B."/>
            <person name="Dalgaard T.S."/>
            <person name="Juul-Madsen H.R."/>
        </authorList>
    </citation>
    <scope>NUCLEOTIDE SEQUENCE [LARGE SCALE GENOMIC DNA]</scope>
    <source>
        <strain evidence="8 11">CECT 5115</strain>
    </source>
</reference>
<dbReference type="Proteomes" id="UP000092871">
    <property type="component" value="Unassembled WGS sequence"/>
</dbReference>
<dbReference type="InterPro" id="IPR007140">
    <property type="entry name" value="DUF350"/>
</dbReference>
<dbReference type="AlphaFoldDB" id="A0A1C3JUB2"/>
<feature type="transmembrane region" description="Helical" evidence="7">
    <location>
        <begin position="112"/>
        <end position="132"/>
    </location>
</feature>
<dbReference type="EMBL" id="FLRB01000013">
    <property type="protein sequence ID" value="SBT21759.1"/>
    <property type="molecule type" value="Genomic_DNA"/>
</dbReference>
<evidence type="ECO:0000256" key="2">
    <source>
        <dbReference type="ARBA" id="ARBA00005779"/>
    </source>
</evidence>
<keyword evidence="4 7" id="KW-0812">Transmembrane</keyword>
<dbReference type="Proteomes" id="UP000092840">
    <property type="component" value="Unassembled WGS sequence"/>
</dbReference>
<name>A0A1C3JUB2_9GAMM</name>
<evidence type="ECO:0008006" key="12">
    <source>
        <dbReference type="Google" id="ProtNLM"/>
    </source>
</evidence>
<feature type="transmembrane region" description="Helical" evidence="7">
    <location>
        <begin position="6"/>
        <end position="26"/>
    </location>
</feature>
<proteinExistence type="inferred from homology"/>
<feature type="transmembrane region" description="Helical" evidence="7">
    <location>
        <begin position="81"/>
        <end position="100"/>
    </location>
</feature>
<dbReference type="RefSeq" id="WP_067037885.1">
    <property type="nucleotide sequence ID" value="NZ_FLRA01000023.1"/>
</dbReference>